<dbReference type="InterPro" id="IPR017894">
    <property type="entry name" value="HTH_IS21_transposase_type"/>
</dbReference>
<dbReference type="Gene3D" id="1.10.10.60">
    <property type="entry name" value="Homeodomain-like"/>
    <property type="match status" value="1"/>
</dbReference>
<dbReference type="Pfam" id="PF01381">
    <property type="entry name" value="HTH_3"/>
    <property type="match status" value="1"/>
</dbReference>
<dbReference type="Proteomes" id="UP000588491">
    <property type="component" value="Unassembled WGS sequence"/>
</dbReference>
<sequence>MYIKLNIETDFEIKSLSDLGKFKQVMEQLKMKINKSELARELGVDRRTIDKYLNGFIPKRTRKKASMLDEYYGVASGKCGFTTLRKSKYKKPNFSVL</sequence>
<dbReference type="PROSITE" id="PS50531">
    <property type="entry name" value="HTH_IS21"/>
    <property type="match status" value="1"/>
</dbReference>
<dbReference type="InterPro" id="IPR001387">
    <property type="entry name" value="Cro/C1-type_HTH"/>
</dbReference>
<organism evidence="2 3">
    <name type="scientific">Niallia alba</name>
    <dbReference type="NCBI Taxonomy" id="2729105"/>
    <lineage>
        <taxon>Bacteria</taxon>
        <taxon>Bacillati</taxon>
        <taxon>Bacillota</taxon>
        <taxon>Bacilli</taxon>
        <taxon>Bacillales</taxon>
        <taxon>Bacillaceae</taxon>
        <taxon>Niallia</taxon>
    </lineage>
</organism>
<evidence type="ECO:0000313" key="2">
    <source>
        <dbReference type="EMBL" id="NMO79987.1"/>
    </source>
</evidence>
<feature type="domain" description="HTH IS21-type" evidence="1">
    <location>
        <begin position="20"/>
        <end position="79"/>
    </location>
</feature>
<protein>
    <submittedName>
        <fullName evidence="2">Helix-turn-helix domain-containing protein</fullName>
    </submittedName>
</protein>
<dbReference type="AlphaFoldDB" id="A0A7Y0KCZ6"/>
<name>A0A7Y0KCZ6_9BACI</name>
<evidence type="ECO:0000313" key="3">
    <source>
        <dbReference type="Proteomes" id="UP000588491"/>
    </source>
</evidence>
<evidence type="ECO:0000259" key="1">
    <source>
        <dbReference type="PROSITE" id="PS50531"/>
    </source>
</evidence>
<comment type="caution">
    <text evidence="2">The sequence shown here is derived from an EMBL/GenBank/DDBJ whole genome shotgun (WGS) entry which is preliminary data.</text>
</comment>
<proteinExistence type="predicted"/>
<accession>A0A7Y0KCZ6</accession>
<reference evidence="2 3" key="1">
    <citation type="submission" date="2020-04" db="EMBL/GenBank/DDBJ databases">
        <title>Bacillus sp. UniB3 isolated from commercial digestive syrup.</title>
        <authorList>
            <person name="Thorat V."/>
            <person name="Kirdat K."/>
            <person name="Tiwarekar B."/>
            <person name="Yadav A."/>
        </authorList>
    </citation>
    <scope>NUCLEOTIDE SEQUENCE [LARGE SCALE GENOMIC DNA]</scope>
    <source>
        <strain evidence="2 3">UniB3</strain>
    </source>
</reference>
<keyword evidence="3" id="KW-1185">Reference proteome</keyword>
<dbReference type="EMBL" id="JABBPK010000001">
    <property type="protein sequence ID" value="NMO79987.1"/>
    <property type="molecule type" value="Genomic_DNA"/>
</dbReference>
<gene>
    <name evidence="2" type="ORF">HHU08_23980</name>
</gene>